<dbReference type="Gene3D" id="3.60.60.30">
    <property type="match status" value="1"/>
</dbReference>
<evidence type="ECO:0000313" key="8">
    <source>
        <dbReference type="EMBL" id="VDD87526.1"/>
    </source>
</evidence>
<dbReference type="Pfam" id="PF04916">
    <property type="entry name" value="Phospholip_B"/>
    <property type="match status" value="1"/>
</dbReference>
<keyword evidence="6" id="KW-0325">Glycoprotein</keyword>
<keyword evidence="9" id="KW-1185">Reference proteome</keyword>
<dbReference type="GO" id="GO:0009395">
    <property type="term" value="P:phospholipid catabolic process"/>
    <property type="evidence" value="ECO:0007669"/>
    <property type="project" value="TreeGrafter"/>
</dbReference>
<dbReference type="GO" id="GO:0004620">
    <property type="term" value="F:phospholipase activity"/>
    <property type="evidence" value="ECO:0007669"/>
    <property type="project" value="InterPro"/>
</dbReference>
<dbReference type="GO" id="GO:0005576">
    <property type="term" value="C:extracellular region"/>
    <property type="evidence" value="ECO:0007669"/>
    <property type="project" value="TreeGrafter"/>
</dbReference>
<comment type="similarity">
    <text evidence="1 7">Belongs to the phospholipase B-like family.</text>
</comment>
<proteinExistence type="inferred from homology"/>
<dbReference type="WBParaSite" id="EVEC_0000296101-mRNA-1">
    <property type="protein sequence ID" value="EVEC_0000296101-mRNA-1"/>
    <property type="gene ID" value="EVEC_0000296101"/>
</dbReference>
<evidence type="ECO:0000256" key="6">
    <source>
        <dbReference type="ARBA" id="ARBA00023180"/>
    </source>
</evidence>
<evidence type="ECO:0000313" key="9">
    <source>
        <dbReference type="Proteomes" id="UP000274131"/>
    </source>
</evidence>
<dbReference type="PANTHER" id="PTHR12370">
    <property type="entry name" value="PHOSPHOLIPASE B-RELATED"/>
    <property type="match status" value="1"/>
</dbReference>
<evidence type="ECO:0000256" key="5">
    <source>
        <dbReference type="ARBA" id="ARBA00023098"/>
    </source>
</evidence>
<reference evidence="8 9" key="2">
    <citation type="submission" date="2018-10" db="EMBL/GenBank/DDBJ databases">
        <authorList>
            <consortium name="Pathogen Informatics"/>
        </authorList>
    </citation>
    <scope>NUCLEOTIDE SEQUENCE [LARGE SCALE GENOMIC DNA]</scope>
</reference>
<keyword evidence="4 7" id="KW-0442">Lipid degradation</keyword>
<name>A0A0N4UZB8_ENTVE</name>
<organism evidence="10">
    <name type="scientific">Enterobius vermicularis</name>
    <name type="common">Human pinworm</name>
    <dbReference type="NCBI Taxonomy" id="51028"/>
    <lineage>
        <taxon>Eukaryota</taxon>
        <taxon>Metazoa</taxon>
        <taxon>Ecdysozoa</taxon>
        <taxon>Nematoda</taxon>
        <taxon>Chromadorea</taxon>
        <taxon>Rhabditida</taxon>
        <taxon>Spirurina</taxon>
        <taxon>Oxyuridomorpha</taxon>
        <taxon>Oxyuroidea</taxon>
        <taxon>Oxyuridae</taxon>
        <taxon>Enterobius</taxon>
    </lineage>
</organism>
<comment type="function">
    <text evidence="7">Putative phospholipase.</text>
</comment>
<accession>A0A0N4UZB8</accession>
<evidence type="ECO:0000256" key="3">
    <source>
        <dbReference type="ARBA" id="ARBA00022801"/>
    </source>
</evidence>
<protein>
    <recommendedName>
        <fullName evidence="7">Phospholipase B-like</fullName>
        <ecNumber evidence="7">3.1.1.-</ecNumber>
    </recommendedName>
</protein>
<keyword evidence="5 7" id="KW-0443">Lipid metabolism</keyword>
<evidence type="ECO:0000256" key="1">
    <source>
        <dbReference type="ARBA" id="ARBA00007835"/>
    </source>
</evidence>
<evidence type="ECO:0000256" key="2">
    <source>
        <dbReference type="ARBA" id="ARBA00022729"/>
    </source>
</evidence>
<evidence type="ECO:0000256" key="7">
    <source>
        <dbReference type="RuleBase" id="RU364138"/>
    </source>
</evidence>
<dbReference type="STRING" id="51028.A0A0N4UZB8"/>
<keyword evidence="3 7" id="KW-0378">Hydrolase</keyword>
<evidence type="ECO:0000313" key="10">
    <source>
        <dbReference type="WBParaSite" id="EVEC_0000296101-mRNA-1"/>
    </source>
</evidence>
<reference evidence="10" key="1">
    <citation type="submission" date="2017-02" db="UniProtKB">
        <authorList>
            <consortium name="WormBaseParasite"/>
        </authorList>
    </citation>
    <scope>IDENTIFICATION</scope>
</reference>
<dbReference type="Proteomes" id="UP000274131">
    <property type="component" value="Unassembled WGS sequence"/>
</dbReference>
<sequence>MGPGAETRYTYRSVCKDKSGQMVILEGLDCQRQVATGRFRNAVNLTGWSFLEIETMPGFLPEEQAYAAGVLEGNLSSVVIKYHIQNTVDDACKNYTAYCKRLYSFMRQNMQWIREELSEKGSNDLYWAQVNRTMYQLTGLYHGYDGAPLSPTVSYAMHPILMINSNGEFYDLEKKLNKTRDPQNVDGKCSGFVKVAPENADLLFSQVTMSGFQFMMRVLKLYKFGFDENTVPGHTSAFSSYPGMLYSSDDFVLMSSGLAALETTITVFNKTLFDHIKPVGQIPMWIRAKVANELAMDGVGWCKIFSRYNSGTYNNQWVIVDYKRFRPKAELPFFGLLYVLEQLPGHIVHRDMTWFLRKYSYFPSYNIPIFKKITRISEVDKFAAKLGGDWYRWGKCPRAKIFNRDHHSVVDLDSLTRLMRYNDYTRDEFSRCNCTPPYTAEAAISARGDLNPVNGKYPFPGMGHVNHGALDYKGTNYALFKDLRFQAIGCPTYGDVPPFQWSKFDYNTKVKHFGHPDLWKFEAVEPVWETPNVTALS</sequence>
<dbReference type="EMBL" id="UXUI01007427">
    <property type="protein sequence ID" value="VDD87526.1"/>
    <property type="molecule type" value="Genomic_DNA"/>
</dbReference>
<keyword evidence="2" id="KW-0732">Signal</keyword>
<dbReference type="OrthoDB" id="443524at2759"/>
<dbReference type="PANTHER" id="PTHR12370:SF7">
    <property type="entry name" value="PHOSPHOLIPASE B-LIKE 2-RELATED"/>
    <property type="match status" value="1"/>
</dbReference>
<dbReference type="AlphaFoldDB" id="A0A0N4UZB8"/>
<dbReference type="EC" id="3.1.1.-" evidence="7"/>
<evidence type="ECO:0000256" key="4">
    <source>
        <dbReference type="ARBA" id="ARBA00022963"/>
    </source>
</evidence>
<gene>
    <name evidence="8" type="ORF">EVEC_LOCUS2669</name>
</gene>
<dbReference type="InterPro" id="IPR007000">
    <property type="entry name" value="PLipase_B-like"/>
</dbReference>